<evidence type="ECO:0000313" key="4">
    <source>
        <dbReference type="Proteomes" id="UP000276133"/>
    </source>
</evidence>
<dbReference type="GO" id="GO:0008270">
    <property type="term" value="F:zinc ion binding"/>
    <property type="evidence" value="ECO:0007669"/>
    <property type="project" value="UniProtKB-KW"/>
</dbReference>
<protein>
    <recommendedName>
        <fullName evidence="2">C2H2-type domain-containing protein</fullName>
    </recommendedName>
</protein>
<dbReference type="PROSITE" id="PS50157">
    <property type="entry name" value="ZINC_FINGER_C2H2_2"/>
    <property type="match status" value="1"/>
</dbReference>
<dbReference type="Proteomes" id="UP000276133">
    <property type="component" value="Unassembled WGS sequence"/>
</dbReference>
<organism evidence="3 4">
    <name type="scientific">Brachionus plicatilis</name>
    <name type="common">Marine rotifer</name>
    <name type="synonym">Brachionus muelleri</name>
    <dbReference type="NCBI Taxonomy" id="10195"/>
    <lineage>
        <taxon>Eukaryota</taxon>
        <taxon>Metazoa</taxon>
        <taxon>Spiralia</taxon>
        <taxon>Gnathifera</taxon>
        <taxon>Rotifera</taxon>
        <taxon>Eurotatoria</taxon>
        <taxon>Monogononta</taxon>
        <taxon>Pseudotrocha</taxon>
        <taxon>Ploima</taxon>
        <taxon>Brachionidae</taxon>
        <taxon>Brachionus</taxon>
    </lineage>
</organism>
<name>A0A3M7Q980_BRAPC</name>
<keyword evidence="4" id="KW-1185">Reference proteome</keyword>
<dbReference type="InterPro" id="IPR013087">
    <property type="entry name" value="Znf_C2H2_type"/>
</dbReference>
<evidence type="ECO:0000313" key="3">
    <source>
        <dbReference type="EMBL" id="RNA07531.1"/>
    </source>
</evidence>
<keyword evidence="1" id="KW-0862">Zinc</keyword>
<keyword evidence="1" id="KW-0863">Zinc-finger</keyword>
<sequence length="202" mass="23776">MYSPTSYYNYYNNSYNSNDSGYLSTSVQSSPSSVKTKLNYQAEDNLVEQQSGKKRKFGEEFESKVDLESSGQKSSVAKRPKVLKLKNLESKDVEYKCEVCLNVFNSAAKFLMHQFVHHKNGNSKQCPVCCKYPFFYKNESNINNTINYQQMSSVYQEYPTNNLEHNNFQSYNNSIFYNQYQLPQNFEFNYYRNQTCWVKVLK</sequence>
<gene>
    <name evidence="3" type="ORF">BpHYR1_048308</name>
</gene>
<proteinExistence type="predicted"/>
<dbReference type="AlphaFoldDB" id="A0A3M7Q980"/>
<feature type="domain" description="C2H2-type" evidence="2">
    <location>
        <begin position="95"/>
        <end position="117"/>
    </location>
</feature>
<dbReference type="EMBL" id="REGN01007007">
    <property type="protein sequence ID" value="RNA07531.1"/>
    <property type="molecule type" value="Genomic_DNA"/>
</dbReference>
<evidence type="ECO:0000256" key="1">
    <source>
        <dbReference type="PROSITE-ProRule" id="PRU00042"/>
    </source>
</evidence>
<evidence type="ECO:0000259" key="2">
    <source>
        <dbReference type="PROSITE" id="PS50157"/>
    </source>
</evidence>
<keyword evidence="1" id="KW-0479">Metal-binding</keyword>
<accession>A0A3M7Q980</accession>
<comment type="caution">
    <text evidence="3">The sequence shown here is derived from an EMBL/GenBank/DDBJ whole genome shotgun (WGS) entry which is preliminary data.</text>
</comment>
<reference evidence="3 4" key="1">
    <citation type="journal article" date="2018" name="Sci. Rep.">
        <title>Genomic signatures of local adaptation to the degree of environmental predictability in rotifers.</title>
        <authorList>
            <person name="Franch-Gras L."/>
            <person name="Hahn C."/>
            <person name="Garcia-Roger E.M."/>
            <person name="Carmona M.J."/>
            <person name="Serra M."/>
            <person name="Gomez A."/>
        </authorList>
    </citation>
    <scope>NUCLEOTIDE SEQUENCE [LARGE SCALE GENOMIC DNA]</scope>
    <source>
        <strain evidence="3">HYR1</strain>
    </source>
</reference>